<dbReference type="HOGENOM" id="CLU_033536_13_3_1"/>
<gene>
    <name evidence="6" type="ORF">NERG_01809</name>
</gene>
<dbReference type="EMBL" id="JH604636">
    <property type="protein sequence ID" value="EHY65363.1"/>
    <property type="molecule type" value="Genomic_DNA"/>
</dbReference>
<dbReference type="PANTHER" id="PTHR43398:SF1">
    <property type="entry name" value="DOLICHOL-PHOSPHATE MANNOSYLTRANSFERASE SUBUNIT 1"/>
    <property type="match status" value="1"/>
</dbReference>
<dbReference type="EC" id="2.4.1.83" evidence="4"/>
<feature type="domain" description="Glycosyltransferase 2-like" evidence="5">
    <location>
        <begin position="58"/>
        <end position="222"/>
    </location>
</feature>
<dbReference type="PANTHER" id="PTHR43398">
    <property type="entry name" value="DOLICHOL-PHOSPHATE MANNOSYLTRANSFERASE SUBUNIT 1"/>
    <property type="match status" value="1"/>
</dbReference>
<dbReference type="InterPro" id="IPR039528">
    <property type="entry name" value="DPM1-like"/>
</dbReference>
<proteinExistence type="inferred from homology"/>
<name>H8ZDY8_NEMA1</name>
<dbReference type="CDD" id="cd06442">
    <property type="entry name" value="DPM1_like"/>
    <property type="match status" value="1"/>
</dbReference>
<evidence type="ECO:0000256" key="4">
    <source>
        <dbReference type="RuleBase" id="RU365083"/>
    </source>
</evidence>
<reference evidence="6" key="1">
    <citation type="submission" date="2011-03" db="EMBL/GenBank/DDBJ databases">
        <title>The Genome Sequence of Nematocida sp1 strain ERTm2.</title>
        <authorList>
            <consortium name="The Broad Institute Genome Sequencing Platform"/>
            <consortium name="The Broad Institute Genome Sequencing Center for Infectious Disease"/>
            <person name="Cuomo C."/>
            <person name="Troemel E."/>
            <person name="Young S.K."/>
            <person name="Zeng Q."/>
            <person name="Gargeya S."/>
            <person name="Fitzgerald M."/>
            <person name="Haas B."/>
            <person name="Abouelleil A."/>
            <person name="Alvarado L."/>
            <person name="Arachchi H.M."/>
            <person name="Berlin A."/>
            <person name="Brown A."/>
            <person name="Chapman S.B."/>
            <person name="Chen Z."/>
            <person name="Dunbar C."/>
            <person name="Freedman E."/>
            <person name="Gearin G."/>
            <person name="Gellesch M."/>
            <person name="Goldberg J."/>
            <person name="Griggs A."/>
            <person name="Gujja S."/>
            <person name="Heilman E.R."/>
            <person name="Heiman D."/>
            <person name="Howarth C."/>
            <person name="Larson L."/>
            <person name="Lui A."/>
            <person name="MacDonald P.J.P."/>
            <person name="Mehta T."/>
            <person name="Montmayeur A."/>
            <person name="Murphy C."/>
            <person name="Neiman D."/>
            <person name="Pearson M."/>
            <person name="Priest M."/>
            <person name="Roberts A."/>
            <person name="Saif S."/>
            <person name="Shea T."/>
            <person name="Shenoy N."/>
            <person name="Sisk P."/>
            <person name="Stolte C."/>
            <person name="Sykes S."/>
            <person name="White J."/>
            <person name="Yandava C."/>
            <person name="Wortman J."/>
            <person name="Nusbaum C."/>
            <person name="Birren B."/>
        </authorList>
    </citation>
    <scope>NUCLEOTIDE SEQUENCE</scope>
    <source>
        <strain evidence="6">ERTm2</strain>
    </source>
</reference>
<sequence length="295" mass="33560">MGIGGQAGIIYRTLDVLKAFYIERCSQRPTTRVMSYYRIWTYGNSYIICKTFVYMELSIIIPTHNEKDNAPLLMYLISEVLKAVQYEIIIVDDGSSDGTSAACTAIADKLGITAQVLTRKEKLGLGNAYKRGLEHASGDYVVILDSDLSHDPREILRLLKKIKETRAGVVIGSRYTGEGGTCNWPFSRKMTSQGANILAYIFTGKRNSDMTNSYRIYKRDVINYAIRNVKAQGFAYQMEILYHCHQKIDEIPICFYERLSGYSKLSGKEYAQFLRWGCTLLAMRARDFVQKAVYI</sequence>
<comment type="subunit">
    <text evidence="4">Component of the dolichol-phosphate mannose (DPM) synthase complex.</text>
</comment>
<comment type="catalytic activity">
    <reaction evidence="4">
        <text>a di-trans,poly-cis-dolichyl phosphate + GDP-alpha-D-mannose = a di-trans,poly-cis-dolichyl beta-D-mannosyl phosphate + GDP</text>
        <dbReference type="Rhea" id="RHEA:21184"/>
        <dbReference type="Rhea" id="RHEA-COMP:19498"/>
        <dbReference type="Rhea" id="RHEA-COMP:19501"/>
        <dbReference type="ChEBI" id="CHEBI:57527"/>
        <dbReference type="ChEBI" id="CHEBI:57683"/>
        <dbReference type="ChEBI" id="CHEBI:58189"/>
        <dbReference type="ChEBI" id="CHEBI:58211"/>
    </reaction>
</comment>
<dbReference type="UniPathway" id="UPA00378"/>
<evidence type="ECO:0000256" key="1">
    <source>
        <dbReference type="ARBA" id="ARBA00006739"/>
    </source>
</evidence>
<comment type="similarity">
    <text evidence="1 4">Belongs to the glycosyltransferase 2 family.</text>
</comment>
<accession>H8ZDY8</accession>
<comment type="pathway">
    <text evidence="4">Protein modification; protein glycosylation.</text>
</comment>
<dbReference type="FunFam" id="3.90.550.10:FF:000122">
    <property type="entry name" value="Dolichol-phosphate mannosyltransferase subunit 1"/>
    <property type="match status" value="1"/>
</dbReference>
<dbReference type="Gene3D" id="3.90.550.10">
    <property type="entry name" value="Spore Coat Polysaccharide Biosynthesis Protein SpsA, Chain A"/>
    <property type="match status" value="1"/>
</dbReference>
<dbReference type="SUPFAM" id="SSF53448">
    <property type="entry name" value="Nucleotide-diphospho-sugar transferases"/>
    <property type="match status" value="1"/>
</dbReference>
<comment type="subcellular location">
    <subcellularLocation>
        <location evidence="4">Endoplasmic reticulum</location>
    </subcellularLocation>
</comment>
<protein>
    <recommendedName>
        <fullName evidence="4">Dolichol-phosphate mannosyltransferase subunit 1</fullName>
        <ecNumber evidence="4">2.4.1.83</ecNumber>
    </recommendedName>
</protein>
<dbReference type="InterPro" id="IPR001173">
    <property type="entry name" value="Glyco_trans_2-like"/>
</dbReference>
<comment type="function">
    <text evidence="4">Transfers mannose from GDP-mannose to dolichol monophosphate to form dolichol phosphate mannose (Dol-P-Man) which is the mannosyl donor in pathways leading to N-glycosylation, glycosyl phosphatidylinositol membrane anchoring, and O-mannosylation of proteins.</text>
</comment>
<evidence type="ECO:0000256" key="3">
    <source>
        <dbReference type="ARBA" id="ARBA00022679"/>
    </source>
</evidence>
<dbReference type="GO" id="GO:0004582">
    <property type="term" value="F:dolichyl-phosphate beta-D-mannosyltransferase activity"/>
    <property type="evidence" value="ECO:0007669"/>
    <property type="project" value="UniProtKB-UniRule"/>
</dbReference>
<keyword evidence="2 4" id="KW-0328">Glycosyltransferase</keyword>
<dbReference type="GO" id="GO:0006488">
    <property type="term" value="P:dolichol-linked oligosaccharide biosynthetic process"/>
    <property type="evidence" value="ECO:0007669"/>
    <property type="project" value="TreeGrafter"/>
</dbReference>
<organism evidence="6">
    <name type="scientific">Nematocida ausubeli (strain ATCC PRA-371 / ERTm2)</name>
    <name type="common">Nematode killer fungus</name>
    <dbReference type="NCBI Taxonomy" id="1913371"/>
    <lineage>
        <taxon>Eukaryota</taxon>
        <taxon>Fungi</taxon>
        <taxon>Fungi incertae sedis</taxon>
        <taxon>Microsporidia</taxon>
        <taxon>Nematocida</taxon>
    </lineage>
</organism>
<evidence type="ECO:0000313" key="6">
    <source>
        <dbReference type="EMBL" id="EHY65363.1"/>
    </source>
</evidence>
<evidence type="ECO:0000256" key="2">
    <source>
        <dbReference type="ARBA" id="ARBA00022676"/>
    </source>
</evidence>
<dbReference type="InterPro" id="IPR029044">
    <property type="entry name" value="Nucleotide-diphossugar_trans"/>
</dbReference>
<dbReference type="STRING" id="944018.H8ZDY8"/>
<dbReference type="Proteomes" id="UP000005622">
    <property type="component" value="Unassembled WGS sequence"/>
</dbReference>
<dbReference type="GO" id="GO:0005789">
    <property type="term" value="C:endoplasmic reticulum membrane"/>
    <property type="evidence" value="ECO:0007669"/>
    <property type="project" value="TreeGrafter"/>
</dbReference>
<evidence type="ECO:0000259" key="5">
    <source>
        <dbReference type="Pfam" id="PF00535"/>
    </source>
</evidence>
<dbReference type="Pfam" id="PF00535">
    <property type="entry name" value="Glycos_transf_2"/>
    <property type="match status" value="1"/>
</dbReference>
<dbReference type="AlphaFoldDB" id="H8ZDY8"/>
<dbReference type="GO" id="GO:0035269">
    <property type="term" value="P:protein O-linked glycosylation via mannose"/>
    <property type="evidence" value="ECO:0007669"/>
    <property type="project" value="TreeGrafter"/>
</dbReference>
<keyword evidence="3 4" id="KW-0808">Transferase</keyword>
<dbReference type="GO" id="GO:0006506">
    <property type="term" value="P:GPI anchor biosynthetic process"/>
    <property type="evidence" value="ECO:0007669"/>
    <property type="project" value="TreeGrafter"/>
</dbReference>
<keyword evidence="4" id="KW-0256">Endoplasmic reticulum</keyword>